<dbReference type="Proteomes" id="UP001580430">
    <property type="component" value="Unassembled WGS sequence"/>
</dbReference>
<evidence type="ECO:0000313" key="1">
    <source>
        <dbReference type="EMBL" id="MFB5761414.1"/>
    </source>
</evidence>
<name>A0ABV5C1M8_9BACL</name>
<evidence type="ECO:0000313" key="2">
    <source>
        <dbReference type="Proteomes" id="UP001580430"/>
    </source>
</evidence>
<gene>
    <name evidence="1" type="ORF">ACE5LO_13535</name>
</gene>
<keyword evidence="2" id="KW-1185">Reference proteome</keyword>
<dbReference type="EMBL" id="JBHIRY010000011">
    <property type="protein sequence ID" value="MFB5761414.1"/>
    <property type="molecule type" value="Genomic_DNA"/>
</dbReference>
<sequence>MGRPNRFQIMELYQNDIIAALKGHGKKILNFEEINGTLLKNGNEWRLPKTTTAHDLLDFLVHQKKILREVNVFGNSRYVFKNKQVTPTEFALSLHSNLYLSHYSAVSFHDLTNEIVKSIYVNKEQTKKAGSDVPHEELIQENIDKAFSKPMRKTRSFFEVEGQRIYVLNGRYTNRLGVKEINGVAVTDLERTLIDIAVRPDYAGGVYEVVSIYKRAKGQISANKLRMYLQKLNYIYPYHQTIGFYLECAGFNEIALRIMESFPMKNDFYLTYSIPDREYSERWRLYYPKYFEN</sequence>
<reference evidence="1 2" key="1">
    <citation type="submission" date="2024-09" db="EMBL/GenBank/DDBJ databases">
        <title>Paenibacillus zeirhizospherea sp. nov., isolated from surface of the maize (Zea mays) roots in a horticulture field, Hungary.</title>
        <authorList>
            <person name="Marton D."/>
            <person name="Farkas M."/>
            <person name="Bedics A."/>
            <person name="Toth E."/>
            <person name="Tancsics A."/>
            <person name="Boka K."/>
            <person name="Marati G."/>
            <person name="Kriszt B."/>
            <person name="Cserhati M."/>
        </authorList>
    </citation>
    <scope>NUCLEOTIDE SEQUENCE [LARGE SCALE GENOMIC DNA]</scope>
    <source>
        <strain evidence="1 2">JCM 18446</strain>
    </source>
</reference>
<dbReference type="RefSeq" id="WP_375520553.1">
    <property type="nucleotide sequence ID" value="NZ_JBHIRY010000011.1"/>
</dbReference>
<protein>
    <recommendedName>
        <fullName evidence="3">AbiEi antitoxin C-terminal domain-containing protein</fullName>
    </recommendedName>
</protein>
<organism evidence="1 2">
    <name type="scientific">Paenibacillus medicaginis</name>
    <dbReference type="NCBI Taxonomy" id="1470560"/>
    <lineage>
        <taxon>Bacteria</taxon>
        <taxon>Bacillati</taxon>
        <taxon>Bacillota</taxon>
        <taxon>Bacilli</taxon>
        <taxon>Bacillales</taxon>
        <taxon>Paenibacillaceae</taxon>
        <taxon>Paenibacillus</taxon>
    </lineage>
</organism>
<proteinExistence type="predicted"/>
<accession>A0ABV5C1M8</accession>
<evidence type="ECO:0008006" key="3">
    <source>
        <dbReference type="Google" id="ProtNLM"/>
    </source>
</evidence>
<comment type="caution">
    <text evidence="1">The sequence shown here is derived from an EMBL/GenBank/DDBJ whole genome shotgun (WGS) entry which is preliminary data.</text>
</comment>